<dbReference type="PROSITE" id="PS00137">
    <property type="entry name" value="SUBTILASE_HIS"/>
    <property type="match status" value="1"/>
</dbReference>
<dbReference type="PRINTS" id="PR00723">
    <property type="entry name" value="SUBTILISIN"/>
</dbReference>
<dbReference type="InterPro" id="IPR050131">
    <property type="entry name" value="Peptidase_S8_subtilisin-like"/>
</dbReference>
<comment type="similarity">
    <text evidence="1 5 6">Belongs to the peptidase S8 family.</text>
</comment>
<sequence length="797" mass="87051">MASSSKSAVFLILFSLLGGISYVESRRVIRAAPGEETTGNYIVVMEKETSHSTFEHIADEVRNESMDHKIAEKVEGPVAKIIAAKMTEEAAHRLKNQEGVAFVEEETFAHGSDVSWAVDRIDQVSSVIDGEPYTPCHCGKGVDIYVLDSGVNYDHCEFGGRAKYPGYDPVDNYLNTNNRGKDCHGHGTHVASLAVGKNYGVARCANVYSVRVLRCDNGAPWSVVIDGLNYAARKITEKNPRRPSIISLSLGGGYQQSVDQLVTSIISQGITVVVAAGNDRSNACSSTPASNSAAITVAGTRNGDDVYYNTNAGPCIDIFAPGSSIEGASYSCNTCQCLKTFSGTSMATPMVSGAAALLLQENPSLSPASIVQKLKQDCLKNVIDFSYLPSQYRSNTNNCLLHVKSCNNTCDGSSTVTSATTSVSLSTTTLVSIIPTITTRTIVVTHTQVQPITVTETTSLTVTITETPLVLTPTSLCCETLRNFQELQKSLMSDVSAIVRNGLNDISLIVRGENLTEPEPSKCEKNPLESIIPTPISTPLACEDLMNHTLQSGLYHLYIKNESKAVYCELEKEIKGDRGFMRIANVNMSDPNTDCPDGLSLRTDGNLRTCQRDEQGKGCSSAHFNTSGFEYSKVCGRIRGYQWASPNAFYWYQRNKRLTINDLYVDGAVLTNQVNESRSHIWTFAAAIDEVGRSGAAFDCQCTNREVIIDFETPSFVGNDYFCETGSRNFFEYNTFYTADPLWDGKGCGEVSTCCDKGEWFCKDVPKTSSDIELRLCGNEERFNEDTPLDLIELYVK</sequence>
<feature type="domain" description="Peptidase S8/S53" evidence="8">
    <location>
        <begin position="139"/>
        <end position="376"/>
    </location>
</feature>
<dbReference type="CDD" id="cd04077">
    <property type="entry name" value="Peptidases_S8_PCSK9_ProteinaseK_like"/>
    <property type="match status" value="1"/>
</dbReference>
<name>A0AAN0IXV1_AMPQE</name>
<dbReference type="GO" id="GO:0004252">
    <property type="term" value="F:serine-type endopeptidase activity"/>
    <property type="evidence" value="ECO:0007669"/>
    <property type="project" value="UniProtKB-UniRule"/>
</dbReference>
<feature type="active site" description="Charge relay system" evidence="5">
    <location>
        <position position="345"/>
    </location>
</feature>
<feature type="active site" description="Charge relay system" evidence="5">
    <location>
        <position position="186"/>
    </location>
</feature>
<reference evidence="9" key="2">
    <citation type="submission" date="2024-06" db="UniProtKB">
        <authorList>
            <consortium name="EnsemblMetazoa"/>
        </authorList>
    </citation>
    <scope>IDENTIFICATION</scope>
</reference>
<dbReference type="FunFam" id="3.40.50.200:FF:000016">
    <property type="entry name" value="Proprotein convertase subtilisin/kexin type 9"/>
    <property type="match status" value="1"/>
</dbReference>
<dbReference type="PROSITE" id="PS00138">
    <property type="entry name" value="SUBTILASE_SER"/>
    <property type="match status" value="1"/>
</dbReference>
<dbReference type="SUPFAM" id="SSF52743">
    <property type="entry name" value="Subtilisin-like"/>
    <property type="match status" value="1"/>
</dbReference>
<organism evidence="9 10">
    <name type="scientific">Amphimedon queenslandica</name>
    <name type="common">Sponge</name>
    <dbReference type="NCBI Taxonomy" id="400682"/>
    <lineage>
        <taxon>Eukaryota</taxon>
        <taxon>Metazoa</taxon>
        <taxon>Porifera</taxon>
        <taxon>Demospongiae</taxon>
        <taxon>Heteroscleromorpha</taxon>
        <taxon>Haplosclerida</taxon>
        <taxon>Niphatidae</taxon>
        <taxon>Amphimedon</taxon>
    </lineage>
</organism>
<evidence type="ECO:0000259" key="8">
    <source>
        <dbReference type="Pfam" id="PF00082"/>
    </source>
</evidence>
<evidence type="ECO:0000256" key="3">
    <source>
        <dbReference type="ARBA" id="ARBA00022801"/>
    </source>
</evidence>
<evidence type="ECO:0000256" key="7">
    <source>
        <dbReference type="SAM" id="SignalP"/>
    </source>
</evidence>
<keyword evidence="2 5" id="KW-0645">Protease</keyword>
<protein>
    <recommendedName>
        <fullName evidence="8">Peptidase S8/S53 domain-containing protein</fullName>
    </recommendedName>
</protein>
<dbReference type="RefSeq" id="XP_019849377.1">
    <property type="nucleotide sequence ID" value="XM_019993818.1"/>
</dbReference>
<dbReference type="PROSITE" id="PS00136">
    <property type="entry name" value="SUBTILASE_ASP"/>
    <property type="match status" value="1"/>
</dbReference>
<dbReference type="PROSITE" id="PS51892">
    <property type="entry name" value="SUBTILASE"/>
    <property type="match status" value="1"/>
</dbReference>
<dbReference type="GeneID" id="100633843"/>
<dbReference type="AlphaFoldDB" id="A0AAN0IXV1"/>
<feature type="active site" description="Charge relay system" evidence="5">
    <location>
        <position position="148"/>
    </location>
</feature>
<dbReference type="Gene3D" id="3.30.70.80">
    <property type="entry name" value="Peptidase S8 propeptide/proteinase inhibitor I9"/>
    <property type="match status" value="1"/>
</dbReference>
<dbReference type="InterPro" id="IPR037045">
    <property type="entry name" value="S8pro/Inhibitor_I9_sf"/>
</dbReference>
<dbReference type="SUPFAM" id="SSF54897">
    <property type="entry name" value="Protease propeptides/inhibitors"/>
    <property type="match status" value="1"/>
</dbReference>
<feature type="chain" id="PRO_5042887593" description="Peptidase S8/S53 domain-containing protein" evidence="7">
    <location>
        <begin position="26"/>
        <end position="797"/>
    </location>
</feature>
<dbReference type="PANTHER" id="PTHR43806:SF60">
    <property type="entry name" value="PROPROTEIN CONVERTASE SUBTILISIN_KEXIN TYPE 9"/>
    <property type="match status" value="1"/>
</dbReference>
<dbReference type="Gene3D" id="3.40.50.200">
    <property type="entry name" value="Peptidase S8/S53 domain"/>
    <property type="match status" value="1"/>
</dbReference>
<dbReference type="GO" id="GO:0006508">
    <property type="term" value="P:proteolysis"/>
    <property type="evidence" value="ECO:0007669"/>
    <property type="project" value="UniProtKB-KW"/>
</dbReference>
<reference evidence="10" key="1">
    <citation type="journal article" date="2010" name="Nature">
        <title>The Amphimedon queenslandica genome and the evolution of animal complexity.</title>
        <authorList>
            <person name="Srivastava M."/>
            <person name="Simakov O."/>
            <person name="Chapman J."/>
            <person name="Fahey B."/>
            <person name="Gauthier M.E."/>
            <person name="Mitros T."/>
            <person name="Richards G.S."/>
            <person name="Conaco C."/>
            <person name="Dacre M."/>
            <person name="Hellsten U."/>
            <person name="Larroux C."/>
            <person name="Putnam N.H."/>
            <person name="Stanke M."/>
            <person name="Adamska M."/>
            <person name="Darling A."/>
            <person name="Degnan S.M."/>
            <person name="Oakley T.H."/>
            <person name="Plachetzki D.C."/>
            <person name="Zhai Y."/>
            <person name="Adamski M."/>
            <person name="Calcino A."/>
            <person name="Cummins S.F."/>
            <person name="Goodstein D.M."/>
            <person name="Harris C."/>
            <person name="Jackson D.J."/>
            <person name="Leys S.P."/>
            <person name="Shu S."/>
            <person name="Woodcroft B.J."/>
            <person name="Vervoort M."/>
            <person name="Kosik K.S."/>
            <person name="Manning G."/>
            <person name="Degnan B.M."/>
            <person name="Rokhsar D.S."/>
        </authorList>
    </citation>
    <scope>NUCLEOTIDE SEQUENCE [LARGE SCALE GENOMIC DNA]</scope>
</reference>
<evidence type="ECO:0000256" key="4">
    <source>
        <dbReference type="ARBA" id="ARBA00022825"/>
    </source>
</evidence>
<dbReference type="InterPro" id="IPR036852">
    <property type="entry name" value="Peptidase_S8/S53_dom_sf"/>
</dbReference>
<evidence type="ECO:0000256" key="5">
    <source>
        <dbReference type="PROSITE-ProRule" id="PRU01240"/>
    </source>
</evidence>
<dbReference type="InterPro" id="IPR000209">
    <property type="entry name" value="Peptidase_S8/S53_dom"/>
</dbReference>
<dbReference type="EnsemblMetazoa" id="XM_019993818.1">
    <property type="protein sequence ID" value="XP_019849377.1"/>
    <property type="gene ID" value="LOC100633843"/>
</dbReference>
<dbReference type="Proteomes" id="UP000007879">
    <property type="component" value="Unassembled WGS sequence"/>
</dbReference>
<dbReference type="InterPro" id="IPR022398">
    <property type="entry name" value="Peptidase_S8_His-AS"/>
</dbReference>
<proteinExistence type="inferred from homology"/>
<dbReference type="InterPro" id="IPR023828">
    <property type="entry name" value="Peptidase_S8_Ser-AS"/>
</dbReference>
<evidence type="ECO:0000256" key="2">
    <source>
        <dbReference type="ARBA" id="ARBA00022670"/>
    </source>
</evidence>
<dbReference type="InterPro" id="IPR023827">
    <property type="entry name" value="Peptidase_S8_Asp-AS"/>
</dbReference>
<dbReference type="InterPro" id="IPR034193">
    <property type="entry name" value="PCSK9_ProteinaseK-like"/>
</dbReference>
<keyword evidence="3 5" id="KW-0378">Hydrolase</keyword>
<evidence type="ECO:0000256" key="6">
    <source>
        <dbReference type="RuleBase" id="RU003355"/>
    </source>
</evidence>
<keyword evidence="4 5" id="KW-0720">Serine protease</keyword>
<accession>A0AAN0IXV1</accession>
<dbReference type="GO" id="GO:0005615">
    <property type="term" value="C:extracellular space"/>
    <property type="evidence" value="ECO:0007669"/>
    <property type="project" value="TreeGrafter"/>
</dbReference>
<dbReference type="PANTHER" id="PTHR43806">
    <property type="entry name" value="PEPTIDASE S8"/>
    <property type="match status" value="1"/>
</dbReference>
<evidence type="ECO:0000256" key="1">
    <source>
        <dbReference type="ARBA" id="ARBA00011073"/>
    </source>
</evidence>
<feature type="signal peptide" evidence="7">
    <location>
        <begin position="1"/>
        <end position="25"/>
    </location>
</feature>
<dbReference type="Pfam" id="PF00082">
    <property type="entry name" value="Peptidase_S8"/>
    <property type="match status" value="1"/>
</dbReference>
<evidence type="ECO:0000313" key="9">
    <source>
        <dbReference type="EnsemblMetazoa" id="XP_019849377.1"/>
    </source>
</evidence>
<dbReference type="KEGG" id="aqu:100633843"/>
<keyword evidence="7" id="KW-0732">Signal</keyword>
<dbReference type="InterPro" id="IPR015500">
    <property type="entry name" value="Peptidase_S8_subtilisin-rel"/>
</dbReference>
<evidence type="ECO:0000313" key="10">
    <source>
        <dbReference type="Proteomes" id="UP000007879"/>
    </source>
</evidence>
<keyword evidence="10" id="KW-1185">Reference proteome</keyword>